<reference evidence="10 11" key="1">
    <citation type="submission" date="2022-12" db="EMBL/GenBank/DDBJ databases">
        <title>Chromosome-level genome of Tegillarca granosa.</title>
        <authorList>
            <person name="Kim J."/>
        </authorList>
    </citation>
    <scope>NUCLEOTIDE SEQUENCE [LARGE SCALE GENOMIC DNA]</scope>
    <source>
        <strain evidence="10">Teg-2019</strain>
        <tissue evidence="10">Adductor muscle</tissue>
    </source>
</reference>
<dbReference type="EMBL" id="JARBDR010000923">
    <property type="protein sequence ID" value="KAJ8297510.1"/>
    <property type="molecule type" value="Genomic_DNA"/>
</dbReference>
<evidence type="ECO:0000256" key="4">
    <source>
        <dbReference type="ARBA" id="ARBA00022833"/>
    </source>
</evidence>
<keyword evidence="11" id="KW-1185">Reference proteome</keyword>
<dbReference type="SMART" id="SM00502">
    <property type="entry name" value="BBC"/>
    <property type="match status" value="1"/>
</dbReference>
<dbReference type="PANTHER" id="PTHR25462:SF296">
    <property type="entry name" value="MEIOTIC P26, ISOFORM F"/>
    <property type="match status" value="1"/>
</dbReference>
<dbReference type="Gene3D" id="3.30.160.60">
    <property type="entry name" value="Classic Zinc Finger"/>
    <property type="match status" value="1"/>
</dbReference>
<dbReference type="InterPro" id="IPR014756">
    <property type="entry name" value="Ig_E-set"/>
</dbReference>
<dbReference type="PROSITE" id="PS50194">
    <property type="entry name" value="FILAMIN_REPEAT"/>
    <property type="match status" value="1"/>
</dbReference>
<evidence type="ECO:0000259" key="9">
    <source>
        <dbReference type="PROSITE" id="PS50119"/>
    </source>
</evidence>
<evidence type="ECO:0000256" key="1">
    <source>
        <dbReference type="ARBA" id="ARBA00022723"/>
    </source>
</evidence>
<evidence type="ECO:0000256" key="3">
    <source>
        <dbReference type="ARBA" id="ARBA00022771"/>
    </source>
</evidence>
<evidence type="ECO:0000313" key="11">
    <source>
        <dbReference type="Proteomes" id="UP001217089"/>
    </source>
</evidence>
<feature type="repeat" description="NHL" evidence="7">
    <location>
        <begin position="478"/>
        <end position="521"/>
    </location>
</feature>
<dbReference type="Gene3D" id="2.120.10.30">
    <property type="entry name" value="TolB, C-terminal domain"/>
    <property type="match status" value="1"/>
</dbReference>
<dbReference type="InterPro" id="IPR013783">
    <property type="entry name" value="Ig-like_fold"/>
</dbReference>
<dbReference type="PROSITE" id="PS51125">
    <property type="entry name" value="NHL"/>
    <property type="match status" value="2"/>
</dbReference>
<dbReference type="Gene3D" id="2.60.40.10">
    <property type="entry name" value="Immunoglobulins"/>
    <property type="match status" value="1"/>
</dbReference>
<evidence type="ECO:0000313" key="10">
    <source>
        <dbReference type="EMBL" id="KAJ8297510.1"/>
    </source>
</evidence>
<dbReference type="CDD" id="cd20482">
    <property type="entry name" value="CC_brat-like"/>
    <property type="match status" value="1"/>
</dbReference>
<dbReference type="InterPro" id="IPR047153">
    <property type="entry name" value="TRIM45/56/19-like"/>
</dbReference>
<dbReference type="PANTHER" id="PTHR25462">
    <property type="entry name" value="BONUS, ISOFORM C-RELATED"/>
    <property type="match status" value="1"/>
</dbReference>
<name>A0ABQ9E1W2_TEGGR</name>
<dbReference type="InterPro" id="IPR000315">
    <property type="entry name" value="Znf_B-box"/>
</dbReference>
<dbReference type="InterPro" id="IPR011042">
    <property type="entry name" value="6-blade_b-propeller_TolB-like"/>
</dbReference>
<evidence type="ECO:0000256" key="5">
    <source>
        <dbReference type="PROSITE-ProRule" id="PRU00024"/>
    </source>
</evidence>
<feature type="domain" description="B box-type" evidence="9">
    <location>
        <begin position="75"/>
        <end position="116"/>
    </location>
</feature>
<dbReference type="InterPro" id="IPR003649">
    <property type="entry name" value="Bbox_C"/>
</dbReference>
<comment type="caution">
    <text evidence="10">The sequence shown here is derived from an EMBL/GenBank/DDBJ whole genome shotgun (WGS) entry which is preliminary data.</text>
</comment>
<dbReference type="Proteomes" id="UP001217089">
    <property type="component" value="Unassembled WGS sequence"/>
</dbReference>
<dbReference type="PROSITE" id="PS50119">
    <property type="entry name" value="ZF_BBOX"/>
    <property type="match status" value="2"/>
</dbReference>
<dbReference type="SUPFAM" id="SSF57845">
    <property type="entry name" value="B-box zinc-binding domain"/>
    <property type="match status" value="1"/>
</dbReference>
<keyword evidence="3 5" id="KW-0863">Zinc-finger</keyword>
<feature type="region of interest" description="Disordered" evidence="8">
    <location>
        <begin position="392"/>
        <end position="426"/>
    </location>
</feature>
<accession>A0ABQ9E1W2</accession>
<keyword evidence="2" id="KW-0677">Repeat</keyword>
<evidence type="ECO:0000256" key="6">
    <source>
        <dbReference type="PROSITE-ProRule" id="PRU00087"/>
    </source>
</evidence>
<sequence length="542" mass="59396">MKDVGALQTNFFITNLMDVVNQPVLCRGCLAEHSRPASKCMECEEYLCEQCVKAHQALEKTKDHNIVALSPENESGTLVCPNHDGNSLCFYCTACETAVCEDCTAVEHIGHKTISLQEAIEDHKSVLTTRVEGARKQIPHLERSIEMVTNISESLLAKCQSAEAQIIETFDDLSKLLNNRKCALLGELAVIHGHKNQILNDQKNTLETVLSKITNGCRFTEQTLLHGSETEILLLKKEMSEKLNELGCQVHNQPEENDCLIFDSSQLQVLRKTITNAGTIKSNSAVAFETTANGEGLKTCYIGQPTIITVTTKDRKGELIKVGGSTLISEIRDEDGSIVFPSITDHQNGTYEISFVIQSEGKYDLDIRLYGMHIKGAPFKIKAVPGGEELDHFGTSSKIPRTVIKQKGTKRPPSSRSHGSNRRSNPIEDDLLLRVGVKGRNKGEFTNPQGIHAVNSKILVADSNNQNVQVFSATGDCKLRFGAPGRVAGKMQRPTGVAATVNGNYLVADYDNKWISVYSPDGKYINKIGTGKLLGPKGVGCR</sequence>
<feature type="repeat" description="Filamin" evidence="6">
    <location>
        <begin position="282"/>
        <end position="383"/>
    </location>
</feature>
<dbReference type="SMART" id="SM00557">
    <property type="entry name" value="IG_FLMN"/>
    <property type="match status" value="1"/>
</dbReference>
<feature type="repeat" description="NHL" evidence="7">
    <location>
        <begin position="432"/>
        <end position="474"/>
    </location>
</feature>
<protein>
    <recommendedName>
        <fullName evidence="9">B box-type domain-containing protein</fullName>
    </recommendedName>
</protein>
<dbReference type="SUPFAM" id="SSF63829">
    <property type="entry name" value="Calcium-dependent phosphotriesterase"/>
    <property type="match status" value="1"/>
</dbReference>
<gene>
    <name evidence="10" type="ORF">KUTeg_024041</name>
</gene>
<evidence type="ECO:0000256" key="8">
    <source>
        <dbReference type="SAM" id="MobiDB-lite"/>
    </source>
</evidence>
<dbReference type="Pfam" id="PF00643">
    <property type="entry name" value="zf-B_box"/>
    <property type="match status" value="1"/>
</dbReference>
<keyword evidence="1" id="KW-0479">Metal-binding</keyword>
<feature type="compositionally biased region" description="Low complexity" evidence="8">
    <location>
        <begin position="411"/>
        <end position="424"/>
    </location>
</feature>
<feature type="domain" description="B box-type" evidence="9">
    <location>
        <begin position="21"/>
        <end position="69"/>
    </location>
</feature>
<evidence type="ECO:0000256" key="2">
    <source>
        <dbReference type="ARBA" id="ARBA00022737"/>
    </source>
</evidence>
<dbReference type="InterPro" id="IPR017868">
    <property type="entry name" value="Filamin/ABP280_repeat-like"/>
</dbReference>
<dbReference type="InterPro" id="IPR001258">
    <property type="entry name" value="NHL_repeat"/>
</dbReference>
<proteinExistence type="predicted"/>
<dbReference type="Pfam" id="PF00630">
    <property type="entry name" value="Filamin"/>
    <property type="match status" value="1"/>
</dbReference>
<evidence type="ECO:0000256" key="7">
    <source>
        <dbReference type="PROSITE-ProRule" id="PRU00504"/>
    </source>
</evidence>
<dbReference type="InterPro" id="IPR001298">
    <property type="entry name" value="Filamin/ABP280_rpt"/>
</dbReference>
<organism evidence="10 11">
    <name type="scientific">Tegillarca granosa</name>
    <name type="common">Malaysian cockle</name>
    <name type="synonym">Anadara granosa</name>
    <dbReference type="NCBI Taxonomy" id="220873"/>
    <lineage>
        <taxon>Eukaryota</taxon>
        <taxon>Metazoa</taxon>
        <taxon>Spiralia</taxon>
        <taxon>Lophotrochozoa</taxon>
        <taxon>Mollusca</taxon>
        <taxon>Bivalvia</taxon>
        <taxon>Autobranchia</taxon>
        <taxon>Pteriomorphia</taxon>
        <taxon>Arcoida</taxon>
        <taxon>Arcoidea</taxon>
        <taxon>Arcidae</taxon>
        <taxon>Tegillarca</taxon>
    </lineage>
</organism>
<dbReference type="SUPFAM" id="SSF81296">
    <property type="entry name" value="E set domains"/>
    <property type="match status" value="1"/>
</dbReference>
<dbReference type="Pfam" id="PF01436">
    <property type="entry name" value="NHL"/>
    <property type="match status" value="1"/>
</dbReference>
<keyword evidence="4" id="KW-0862">Zinc</keyword>
<dbReference type="SMART" id="SM00336">
    <property type="entry name" value="BBOX"/>
    <property type="match status" value="2"/>
</dbReference>